<sequence length="314" mass="35988">MNKADNLLFKEGLKEESLLKLRKVSKGDVHNHCSTGMRFTTFNQWAGGNANKAPSKMDGVKELNSYIFNEVNKRVSKEEDVAFLIEATVKEAIEDGVKILETSIDCHELMHFPENQRFFNTIIHIKEKYNKYIDFRPEVGMAINTSREDLDKFLIPCIESGVFMSIDAYGEETLDGYNRLKEYYKYAREKGLKLKVHAGQFLSEENVKKAIELLEIDEIQHGIGAASSDYIIDLIKERNIRLNICPSSNYILGAVKDIKNHPARKLFDKGIRITINTDDLLLFHSGASEEFLKLFKLGLFNEEELNEIRKNALV</sequence>
<dbReference type="SUPFAM" id="SSF51556">
    <property type="entry name" value="Metallo-dependent hydrolases"/>
    <property type="match status" value="1"/>
</dbReference>
<evidence type="ECO:0000256" key="2">
    <source>
        <dbReference type="ARBA" id="ARBA00006676"/>
    </source>
</evidence>
<organism evidence="7 8">
    <name type="scientific">Proteiniborus ethanoligenes</name>
    <dbReference type="NCBI Taxonomy" id="415015"/>
    <lineage>
        <taxon>Bacteria</taxon>
        <taxon>Bacillati</taxon>
        <taxon>Bacillota</taxon>
        <taxon>Clostridia</taxon>
        <taxon>Eubacteriales</taxon>
        <taxon>Proteiniborus</taxon>
    </lineage>
</organism>
<dbReference type="PANTHER" id="PTHR43114:SF6">
    <property type="entry name" value="ADENINE DEAMINASE"/>
    <property type="match status" value="1"/>
</dbReference>
<keyword evidence="3" id="KW-0479">Metal-binding</keyword>
<dbReference type="InterPro" id="IPR032466">
    <property type="entry name" value="Metal_Hydrolase"/>
</dbReference>
<gene>
    <name evidence="7" type="ORF">SAMN05660462_00930</name>
</gene>
<dbReference type="Proteomes" id="UP000198625">
    <property type="component" value="Unassembled WGS sequence"/>
</dbReference>
<evidence type="ECO:0000256" key="3">
    <source>
        <dbReference type="ARBA" id="ARBA00022723"/>
    </source>
</evidence>
<comment type="cofactor">
    <cofactor evidence="1">
        <name>Zn(2+)</name>
        <dbReference type="ChEBI" id="CHEBI:29105"/>
    </cofactor>
</comment>
<name>A0A1H3MUS0_9FIRM</name>
<dbReference type="Gene3D" id="3.20.20.140">
    <property type="entry name" value="Metal-dependent hydrolases"/>
    <property type="match status" value="1"/>
</dbReference>
<dbReference type="InterPro" id="IPR006330">
    <property type="entry name" value="Ado/ade_deaminase"/>
</dbReference>
<dbReference type="GO" id="GO:0046872">
    <property type="term" value="F:metal ion binding"/>
    <property type="evidence" value="ECO:0007669"/>
    <property type="project" value="UniProtKB-KW"/>
</dbReference>
<keyword evidence="8" id="KW-1185">Reference proteome</keyword>
<proteinExistence type="inferred from homology"/>
<evidence type="ECO:0000313" key="8">
    <source>
        <dbReference type="Proteomes" id="UP000198625"/>
    </source>
</evidence>
<evidence type="ECO:0000259" key="6">
    <source>
        <dbReference type="Pfam" id="PF00962"/>
    </source>
</evidence>
<evidence type="ECO:0000313" key="7">
    <source>
        <dbReference type="EMBL" id="SDY80462.1"/>
    </source>
</evidence>
<dbReference type="RefSeq" id="WP_176967872.1">
    <property type="nucleotide sequence ID" value="NZ_FNQE01000008.1"/>
</dbReference>
<keyword evidence="5" id="KW-0862">Zinc</keyword>
<evidence type="ECO:0000256" key="5">
    <source>
        <dbReference type="ARBA" id="ARBA00022833"/>
    </source>
</evidence>
<reference evidence="7 8" key="1">
    <citation type="submission" date="2016-10" db="EMBL/GenBank/DDBJ databases">
        <authorList>
            <person name="de Groot N.N."/>
        </authorList>
    </citation>
    <scope>NUCLEOTIDE SEQUENCE [LARGE SCALE GENOMIC DNA]</scope>
    <source>
        <strain evidence="7 8">DSM 21650</strain>
    </source>
</reference>
<comment type="similarity">
    <text evidence="2">Belongs to the metallo-dependent hydrolases superfamily. Adenosine and AMP deaminases family.</text>
</comment>
<protein>
    <submittedName>
        <fullName evidence="7">Adenosine deaminase</fullName>
    </submittedName>
</protein>
<accession>A0A1H3MUS0</accession>
<dbReference type="EMBL" id="FNQE01000008">
    <property type="protein sequence ID" value="SDY80462.1"/>
    <property type="molecule type" value="Genomic_DNA"/>
</dbReference>
<feature type="domain" description="Adenosine deaminase" evidence="6">
    <location>
        <begin position="68"/>
        <end position="313"/>
    </location>
</feature>
<dbReference type="GO" id="GO:0019239">
    <property type="term" value="F:deaminase activity"/>
    <property type="evidence" value="ECO:0007669"/>
    <property type="project" value="InterPro"/>
</dbReference>
<dbReference type="PANTHER" id="PTHR43114">
    <property type="entry name" value="ADENINE DEAMINASE"/>
    <property type="match status" value="1"/>
</dbReference>
<evidence type="ECO:0000256" key="4">
    <source>
        <dbReference type="ARBA" id="ARBA00022801"/>
    </source>
</evidence>
<dbReference type="InterPro" id="IPR001365">
    <property type="entry name" value="A_deaminase_dom"/>
</dbReference>
<evidence type="ECO:0000256" key="1">
    <source>
        <dbReference type="ARBA" id="ARBA00001947"/>
    </source>
</evidence>
<dbReference type="GO" id="GO:0016814">
    <property type="term" value="F:hydrolase activity, acting on carbon-nitrogen (but not peptide) bonds, in cyclic amidines"/>
    <property type="evidence" value="ECO:0007669"/>
    <property type="project" value="UniProtKB-ARBA"/>
</dbReference>
<keyword evidence="4" id="KW-0378">Hydrolase</keyword>
<dbReference type="AlphaFoldDB" id="A0A1H3MUS0"/>
<dbReference type="Pfam" id="PF00962">
    <property type="entry name" value="A_deaminase"/>
    <property type="match status" value="1"/>
</dbReference>
<dbReference type="STRING" id="415015.SAMN05660462_00930"/>